<name>A0A835V6M1_VANPL</name>
<evidence type="ECO:0000313" key="1">
    <source>
        <dbReference type="EMBL" id="KAG0487342.1"/>
    </source>
</evidence>
<dbReference type="Proteomes" id="UP000639772">
    <property type="component" value="Unassembled WGS sequence"/>
</dbReference>
<dbReference type="EMBL" id="JADCNM010000004">
    <property type="protein sequence ID" value="KAG0487342.1"/>
    <property type="molecule type" value="Genomic_DNA"/>
</dbReference>
<reference evidence="1 2" key="1">
    <citation type="journal article" date="2020" name="Nat. Food">
        <title>A phased Vanilla planifolia genome enables genetic improvement of flavour and production.</title>
        <authorList>
            <person name="Hasing T."/>
            <person name="Tang H."/>
            <person name="Brym M."/>
            <person name="Khazi F."/>
            <person name="Huang T."/>
            <person name="Chambers A.H."/>
        </authorList>
    </citation>
    <scope>NUCLEOTIDE SEQUENCE [LARGE SCALE GENOMIC DNA]</scope>
    <source>
        <tissue evidence="1">Leaf</tissue>
    </source>
</reference>
<protein>
    <submittedName>
        <fullName evidence="1">Uncharacterized protein</fullName>
    </submittedName>
</protein>
<proteinExistence type="predicted"/>
<evidence type="ECO:0000313" key="2">
    <source>
        <dbReference type="Proteomes" id="UP000639772"/>
    </source>
</evidence>
<organism evidence="1 2">
    <name type="scientific">Vanilla planifolia</name>
    <name type="common">Vanilla</name>
    <dbReference type="NCBI Taxonomy" id="51239"/>
    <lineage>
        <taxon>Eukaryota</taxon>
        <taxon>Viridiplantae</taxon>
        <taxon>Streptophyta</taxon>
        <taxon>Embryophyta</taxon>
        <taxon>Tracheophyta</taxon>
        <taxon>Spermatophyta</taxon>
        <taxon>Magnoliopsida</taxon>
        <taxon>Liliopsida</taxon>
        <taxon>Asparagales</taxon>
        <taxon>Orchidaceae</taxon>
        <taxon>Vanilloideae</taxon>
        <taxon>Vanilleae</taxon>
        <taxon>Vanilla</taxon>
    </lineage>
</organism>
<gene>
    <name evidence="1" type="ORF">HPP92_009437</name>
</gene>
<accession>A0A835V6M1</accession>
<comment type="caution">
    <text evidence="1">The sequence shown here is derived from an EMBL/GenBank/DDBJ whole genome shotgun (WGS) entry which is preliminary data.</text>
</comment>
<dbReference type="AlphaFoldDB" id="A0A835V6M1"/>
<sequence>MASSEMLSSLGLQTSILPLLERSFSAPESSPDVDAGLRRRLLGAGGCCGFWPGEETTGVRK</sequence>